<feature type="domain" description="OmpA-like" evidence="5">
    <location>
        <begin position="297"/>
        <end position="416"/>
    </location>
</feature>
<protein>
    <recommendedName>
        <fullName evidence="5">OmpA-like domain-containing protein</fullName>
    </recommendedName>
</protein>
<keyword evidence="2 4" id="KW-0472">Membrane</keyword>
<organism evidence="6 7">
    <name type="scientific">Cellulophaga baltica 18</name>
    <dbReference type="NCBI Taxonomy" id="1348584"/>
    <lineage>
        <taxon>Bacteria</taxon>
        <taxon>Pseudomonadati</taxon>
        <taxon>Bacteroidota</taxon>
        <taxon>Flavobacteriia</taxon>
        <taxon>Flavobacteriales</taxon>
        <taxon>Flavobacteriaceae</taxon>
        <taxon>Cellulophaga</taxon>
    </lineage>
</organism>
<dbReference type="AlphaFoldDB" id="A0AAU8RRJ7"/>
<keyword evidence="3" id="KW-0998">Cell outer membrane</keyword>
<dbReference type="PROSITE" id="PS51123">
    <property type="entry name" value="OMPA_2"/>
    <property type="match status" value="1"/>
</dbReference>
<evidence type="ECO:0000256" key="2">
    <source>
        <dbReference type="ARBA" id="ARBA00023136"/>
    </source>
</evidence>
<dbReference type="InterPro" id="IPR050330">
    <property type="entry name" value="Bact_OuterMem_StrucFunc"/>
</dbReference>
<sequence>MSNGIEKLGLVNPDDKNIIWGGGKKFPSYIKVKANCEIEIIAFKDSKSKGLRPKWIAKPREKRPFSSQHKNDYTGDIMGAKVEAKFCGPQIYHVEAFIGEPINKEPNRILIQGYAPEKITKAEWRKSKTGASLKTKPNKFGDDIWLHLETEGLNGCRLNIMVYNDQIGDDQHVANYVAKCYSGEINLLIKDTFKWRAGTGYLRTDNEEYYIKVKILGKSYLINNLSGKKRIAEFVVFKNDITKRTTEKSTSTLPAKVDQSEINLERYEPCRFKTIAIKDDLNEIVLFDEGNLKIEETSKTKFAISEYIYFKFEKSDLTPSAKEVLNNISTFLLDNPFVPCTLGAHCDIRGSHEYNDTLSNQRAISAVNYLVEKGVSSTRITAKGYGKRRLYIKGENISEAQHKMNRRVTIQFNVHGGDAESIKLSAIAPDINLKKDFLLKVDNYKVKSCLRRGFKQKHDDLVYVVESIQGIKSFPNHYPNNKVNHKIYSDSTKFKLIPLDFILPHKVTPNKFLYYINSCRYYSNEKKATVLLDVYPDIKWDFHVFGKLKNPLGVKWSGLDTKGVEEMRSLSGKIAAQKRWKKTEAAFGFALNANWNKTGEDTYDENFAVGYTYEDSFKKLYNLFTSLKGISSTIAEFTGGKAKKIASKKVGVKIEVTPPNVSLGAEWQLDRASDYGKVNTKIGTLIKIYLKAEPIIGLDITFDLLGLVVKGASVATTGNTAAADLFLMIRDWAERGYDSERISVSFKMWIDAILSSSINGSIDGQFNTESKGDTQIAFMMDSKISVELSVGVELTGKVVIIKTGVKKGKAIGVTGEATGKITAASGKLGIVLGGRVKFEQNVGLFLEPILLLQECTATAVILIEVKFTYKKHSGDWTPLNKKWNKRFWKETDLLEEIFDEKQKYEIINLKS</sequence>
<reference evidence="6 7" key="1">
    <citation type="journal article" date="2014" name="Environ. Microbiol.">
        <title>Contrasting genomic patterns and infection strategies of two co-existing Bacteroidetes podovirus genera.</title>
        <authorList>
            <person name="Holmfeldt K."/>
            <person name="Howard-Varona C."/>
            <person name="Solonenko N."/>
            <person name="Sullivan M.B."/>
        </authorList>
    </citation>
    <scope>NUCLEOTIDE SEQUENCE [LARGE SCALE GENOMIC DNA]</scope>
    <source>
        <strain evidence="6 7">18</strain>
    </source>
</reference>
<dbReference type="InterPro" id="IPR036737">
    <property type="entry name" value="OmpA-like_sf"/>
</dbReference>
<dbReference type="PANTHER" id="PTHR30329">
    <property type="entry name" value="STATOR ELEMENT OF FLAGELLAR MOTOR COMPLEX"/>
    <property type="match status" value="1"/>
</dbReference>
<evidence type="ECO:0000256" key="1">
    <source>
        <dbReference type="ARBA" id="ARBA00004442"/>
    </source>
</evidence>
<evidence type="ECO:0000256" key="3">
    <source>
        <dbReference type="ARBA" id="ARBA00023237"/>
    </source>
</evidence>
<dbReference type="Proteomes" id="UP000030786">
    <property type="component" value="Chromosome"/>
</dbReference>
<accession>A0AAU8RRJ7</accession>
<dbReference type="Gene3D" id="3.30.1330.60">
    <property type="entry name" value="OmpA-like domain"/>
    <property type="match status" value="1"/>
</dbReference>
<dbReference type="CDD" id="cd04873">
    <property type="entry name" value="ACT_UUR-ACR-like"/>
    <property type="match status" value="1"/>
</dbReference>
<dbReference type="GO" id="GO:0009279">
    <property type="term" value="C:cell outer membrane"/>
    <property type="evidence" value="ECO:0007669"/>
    <property type="project" value="UniProtKB-SubCell"/>
</dbReference>
<dbReference type="Pfam" id="PF00691">
    <property type="entry name" value="OmpA"/>
    <property type="match status" value="1"/>
</dbReference>
<name>A0AAU8RRJ7_9FLAO</name>
<comment type="subcellular location">
    <subcellularLocation>
        <location evidence="1">Cell outer membrane</location>
    </subcellularLocation>
</comment>
<dbReference type="GeneID" id="78062075"/>
<evidence type="ECO:0000313" key="6">
    <source>
        <dbReference type="EMBL" id="AIZ42796.1"/>
    </source>
</evidence>
<evidence type="ECO:0000313" key="7">
    <source>
        <dbReference type="Proteomes" id="UP000030786"/>
    </source>
</evidence>
<dbReference type="KEGG" id="cbat:M666_15170"/>
<evidence type="ECO:0000259" key="5">
    <source>
        <dbReference type="PROSITE" id="PS51123"/>
    </source>
</evidence>
<dbReference type="RefSeq" id="WP_029446542.1">
    <property type="nucleotide sequence ID" value="NZ_CP009976.1"/>
</dbReference>
<dbReference type="InterPro" id="IPR006665">
    <property type="entry name" value="OmpA-like"/>
</dbReference>
<gene>
    <name evidence="6" type="ORF">M666_15170</name>
</gene>
<dbReference type="PRINTS" id="PR01021">
    <property type="entry name" value="OMPADOMAIN"/>
</dbReference>
<dbReference type="CDD" id="cd07185">
    <property type="entry name" value="OmpA_C-like"/>
    <property type="match status" value="1"/>
</dbReference>
<dbReference type="InterPro" id="IPR006664">
    <property type="entry name" value="OMP_bac"/>
</dbReference>
<proteinExistence type="predicted"/>
<dbReference type="PANTHER" id="PTHR30329:SF21">
    <property type="entry name" value="LIPOPROTEIN YIAD-RELATED"/>
    <property type="match status" value="1"/>
</dbReference>
<evidence type="ECO:0000256" key="4">
    <source>
        <dbReference type="PROSITE-ProRule" id="PRU00473"/>
    </source>
</evidence>
<dbReference type="SUPFAM" id="SSF103088">
    <property type="entry name" value="OmpA-like"/>
    <property type="match status" value="1"/>
</dbReference>
<dbReference type="EMBL" id="CP009976">
    <property type="protein sequence ID" value="AIZ42796.1"/>
    <property type="molecule type" value="Genomic_DNA"/>
</dbReference>